<evidence type="ECO:0000313" key="1">
    <source>
        <dbReference type="EMBL" id="CAH0726573.1"/>
    </source>
</evidence>
<proteinExistence type="predicted"/>
<name>A0A8J9UUV6_9NEOP</name>
<evidence type="ECO:0000313" key="2">
    <source>
        <dbReference type="Proteomes" id="UP000838878"/>
    </source>
</evidence>
<accession>A0A8J9UUV6</accession>
<gene>
    <name evidence="1" type="ORF">BINO364_LOCUS12018</name>
</gene>
<reference evidence="1" key="1">
    <citation type="submission" date="2021-12" db="EMBL/GenBank/DDBJ databases">
        <authorList>
            <person name="Martin H S."/>
        </authorList>
    </citation>
    <scope>NUCLEOTIDE SEQUENCE</scope>
</reference>
<keyword evidence="2" id="KW-1185">Reference proteome</keyword>
<dbReference type="AlphaFoldDB" id="A0A8J9UUV6"/>
<feature type="non-terminal residue" evidence="1">
    <location>
        <position position="71"/>
    </location>
</feature>
<protein>
    <submittedName>
        <fullName evidence="1">Uncharacterized protein</fullName>
    </submittedName>
</protein>
<dbReference type="Proteomes" id="UP000838878">
    <property type="component" value="Chromosome 6"/>
</dbReference>
<dbReference type="OrthoDB" id="10576675at2759"/>
<sequence length="71" mass="7963">MSRSRLMRELVVSAPADVINFHLRPVSDPKAAKTLARRYAVLTTFMAYVTLPAHKINVPPPASRYSTRLPD</sequence>
<dbReference type="EMBL" id="OV170226">
    <property type="protein sequence ID" value="CAH0726573.1"/>
    <property type="molecule type" value="Genomic_DNA"/>
</dbReference>
<organism evidence="1 2">
    <name type="scientific">Brenthis ino</name>
    <name type="common">lesser marbled fritillary</name>
    <dbReference type="NCBI Taxonomy" id="405034"/>
    <lineage>
        <taxon>Eukaryota</taxon>
        <taxon>Metazoa</taxon>
        <taxon>Ecdysozoa</taxon>
        <taxon>Arthropoda</taxon>
        <taxon>Hexapoda</taxon>
        <taxon>Insecta</taxon>
        <taxon>Pterygota</taxon>
        <taxon>Neoptera</taxon>
        <taxon>Endopterygota</taxon>
        <taxon>Lepidoptera</taxon>
        <taxon>Glossata</taxon>
        <taxon>Ditrysia</taxon>
        <taxon>Papilionoidea</taxon>
        <taxon>Nymphalidae</taxon>
        <taxon>Heliconiinae</taxon>
        <taxon>Argynnini</taxon>
        <taxon>Brenthis</taxon>
    </lineage>
</organism>